<dbReference type="InterPro" id="IPR023302">
    <property type="entry name" value="Pept_S9A_N"/>
</dbReference>
<dbReference type="Pfam" id="PF02897">
    <property type="entry name" value="Peptidase_S9_N"/>
    <property type="match status" value="1"/>
</dbReference>
<evidence type="ECO:0000313" key="2">
    <source>
        <dbReference type="EMBL" id="CAL8072121.1"/>
    </source>
</evidence>
<protein>
    <recommendedName>
        <fullName evidence="1">Peptidase S9A N-terminal domain-containing protein</fullName>
    </recommendedName>
</protein>
<evidence type="ECO:0000259" key="1">
    <source>
        <dbReference type="Pfam" id="PF02897"/>
    </source>
</evidence>
<dbReference type="EMBL" id="CAXLJM020000007">
    <property type="protein sequence ID" value="CAL8072121.1"/>
    <property type="molecule type" value="Genomic_DNA"/>
</dbReference>
<dbReference type="InterPro" id="IPR051167">
    <property type="entry name" value="Prolyl_oligopep/macrocyclase"/>
</dbReference>
<reference evidence="2 3" key="1">
    <citation type="submission" date="2024-08" db="EMBL/GenBank/DDBJ databases">
        <authorList>
            <person name="Cucini C."/>
            <person name="Frati F."/>
        </authorList>
    </citation>
    <scope>NUCLEOTIDE SEQUENCE [LARGE SCALE GENOMIC DNA]</scope>
</reference>
<gene>
    <name evidence="2" type="ORF">ODALV1_LOCUS2011</name>
</gene>
<accession>A0ABP1PNL0</accession>
<name>A0ABP1PNL0_9HEXA</name>
<dbReference type="SUPFAM" id="SSF50993">
    <property type="entry name" value="Peptidase/esterase 'gauge' domain"/>
    <property type="match status" value="1"/>
</dbReference>
<dbReference type="Gene3D" id="2.130.10.120">
    <property type="entry name" value="Prolyl oligopeptidase, N-terminal domain"/>
    <property type="match status" value="1"/>
</dbReference>
<comment type="caution">
    <text evidence="2">The sequence shown here is derived from an EMBL/GenBank/DDBJ whole genome shotgun (WGS) entry which is preliminary data.</text>
</comment>
<dbReference type="Proteomes" id="UP001642540">
    <property type="component" value="Unassembled WGS sequence"/>
</dbReference>
<evidence type="ECO:0000313" key="3">
    <source>
        <dbReference type="Proteomes" id="UP001642540"/>
    </source>
</evidence>
<dbReference type="PANTHER" id="PTHR42881">
    <property type="entry name" value="PROLYL ENDOPEPTIDASE"/>
    <property type="match status" value="1"/>
</dbReference>
<feature type="domain" description="Peptidase S9A N-terminal" evidence="1">
    <location>
        <begin position="50"/>
        <end position="254"/>
    </location>
</feature>
<keyword evidence="3" id="KW-1185">Reference proteome</keyword>
<dbReference type="PANTHER" id="PTHR42881:SF2">
    <property type="entry name" value="PROLYL ENDOPEPTIDASE"/>
    <property type="match status" value="1"/>
</dbReference>
<organism evidence="2 3">
    <name type="scientific">Orchesella dallaii</name>
    <dbReference type="NCBI Taxonomy" id="48710"/>
    <lineage>
        <taxon>Eukaryota</taxon>
        <taxon>Metazoa</taxon>
        <taxon>Ecdysozoa</taxon>
        <taxon>Arthropoda</taxon>
        <taxon>Hexapoda</taxon>
        <taxon>Collembola</taxon>
        <taxon>Entomobryomorpha</taxon>
        <taxon>Entomobryoidea</taxon>
        <taxon>Orchesellidae</taxon>
        <taxon>Orchesellinae</taxon>
        <taxon>Orchesella</taxon>
    </lineage>
</organism>
<proteinExistence type="predicted"/>
<sequence length="256" mass="29448">MNILYMLTSLDEDGDGQIVFDPSWEIFDINVSFSTSIFDKSGESFGDRLYSISPNGEVFAYGLSKSGSDWCTIHFKNVIKADFYPDKLKKVKDSCLSWTHDSQGLIYERYPDIQTYHDIKVYYHLLGTMQSEDQIIVEFEDNPTWELKAKVSECGHYLIVFTAQDCGGKSRVFYTKLLDSYESKPVLLPIVKDFEADYNYITNTGSLFYFLTNEGAPNSRILSVITFPDEDRDPQWNCIVEEHPKNVLDWASCVNQ</sequence>